<feature type="region of interest" description="Disordered" evidence="1">
    <location>
        <begin position="168"/>
        <end position="250"/>
    </location>
</feature>
<keyword evidence="3" id="KW-1185">Reference proteome</keyword>
<evidence type="ECO:0000313" key="3">
    <source>
        <dbReference type="Proteomes" id="UP000521872"/>
    </source>
</evidence>
<dbReference type="EMBL" id="JAACJL010000057">
    <property type="protein sequence ID" value="KAF4611898.1"/>
    <property type="molecule type" value="Genomic_DNA"/>
</dbReference>
<dbReference type="Proteomes" id="UP000521872">
    <property type="component" value="Unassembled WGS sequence"/>
</dbReference>
<protein>
    <submittedName>
        <fullName evidence="2">Uncharacterized protein</fullName>
    </submittedName>
</protein>
<gene>
    <name evidence="2" type="ORF">D9613_004409</name>
</gene>
<dbReference type="AlphaFoldDB" id="A0A8H4QJ73"/>
<proteinExistence type="predicted"/>
<name>A0A8H4QJ73_9AGAR</name>
<reference evidence="2 3" key="1">
    <citation type="submission" date="2019-12" db="EMBL/GenBank/DDBJ databases">
        <authorList>
            <person name="Floudas D."/>
            <person name="Bentzer J."/>
            <person name="Ahren D."/>
            <person name="Johansson T."/>
            <person name="Persson P."/>
            <person name="Tunlid A."/>
        </authorList>
    </citation>
    <scope>NUCLEOTIDE SEQUENCE [LARGE SCALE GENOMIC DNA]</scope>
    <source>
        <strain evidence="2 3">CBS 102.39</strain>
    </source>
</reference>
<accession>A0A8H4QJ73</accession>
<sequence length="426" mass="46256">MASQTQSILRNGMNSQRSMIQKSGTTKSILKRPMPLPLSPLSQNATFSVLLSPSARNLKSPHVHFPPSPTKLMATYMTHGPNSYDRGPISVSPNPLALPGWGERVYSPSIEGFRLQAVPKPFRSLSYQASPAITEFEDPRSPKLPAPAAVAGKENSSVRFAPFTSVPNATRPSRSLGMSLSTYPRSPYPSAPIDEHYDEADSEMETRGRSQWPRGRGPNDNVTIISGSARARARANSLEERRNKRNKKGLTLAPRISSLMDTEAAPVSSPRGIFSPAVASLNRAKKPAPLAIDSLTQDFWQSVSLDASSDAASIDEPMVTALEYPESAVEYEEKFDMTMRSAAQPPLMYADAAGALWSPALPVPGKKVTRLRESLMSPGVTKSFESRVVRRDFTAPSPNDPFAAFPSFTAALQGETIQRPAPAVTY</sequence>
<evidence type="ECO:0000256" key="1">
    <source>
        <dbReference type="SAM" id="MobiDB-lite"/>
    </source>
</evidence>
<feature type="region of interest" description="Disordered" evidence="1">
    <location>
        <begin position="1"/>
        <end position="26"/>
    </location>
</feature>
<feature type="compositionally biased region" description="Polar residues" evidence="1">
    <location>
        <begin position="168"/>
        <end position="184"/>
    </location>
</feature>
<comment type="caution">
    <text evidence="2">The sequence shown here is derived from an EMBL/GenBank/DDBJ whole genome shotgun (WGS) entry which is preliminary data.</text>
</comment>
<organism evidence="2 3">
    <name type="scientific">Agrocybe pediades</name>
    <dbReference type="NCBI Taxonomy" id="84607"/>
    <lineage>
        <taxon>Eukaryota</taxon>
        <taxon>Fungi</taxon>
        <taxon>Dikarya</taxon>
        <taxon>Basidiomycota</taxon>
        <taxon>Agaricomycotina</taxon>
        <taxon>Agaricomycetes</taxon>
        <taxon>Agaricomycetidae</taxon>
        <taxon>Agaricales</taxon>
        <taxon>Agaricineae</taxon>
        <taxon>Strophariaceae</taxon>
        <taxon>Agrocybe</taxon>
    </lineage>
</organism>
<evidence type="ECO:0000313" key="2">
    <source>
        <dbReference type="EMBL" id="KAF4611898.1"/>
    </source>
</evidence>